<evidence type="ECO:0000256" key="3">
    <source>
        <dbReference type="ARBA" id="ARBA00022679"/>
    </source>
</evidence>
<keyword evidence="6 10" id="KW-0833">Ubl conjugation pathway</keyword>
<evidence type="ECO:0000256" key="2">
    <source>
        <dbReference type="ARBA" id="ARBA00004906"/>
    </source>
</evidence>
<evidence type="ECO:0000256" key="5">
    <source>
        <dbReference type="ARBA" id="ARBA00022771"/>
    </source>
</evidence>
<evidence type="ECO:0000256" key="6">
    <source>
        <dbReference type="ARBA" id="ARBA00022786"/>
    </source>
</evidence>
<dbReference type="SMART" id="SM00396">
    <property type="entry name" value="ZnF_UBR1"/>
    <property type="match status" value="1"/>
</dbReference>
<dbReference type="PROSITE" id="PS51157">
    <property type="entry name" value="ZF_UBR"/>
    <property type="match status" value="1"/>
</dbReference>
<evidence type="ECO:0000313" key="14">
    <source>
        <dbReference type="Proteomes" id="UP001085076"/>
    </source>
</evidence>
<accession>A0A9D5CW72</accession>
<evidence type="ECO:0000256" key="10">
    <source>
        <dbReference type="RuleBase" id="RU366018"/>
    </source>
</evidence>
<dbReference type="EMBL" id="JAGGNH010000003">
    <property type="protein sequence ID" value="KAJ0979508.1"/>
    <property type="molecule type" value="Genomic_DNA"/>
</dbReference>
<evidence type="ECO:0000256" key="4">
    <source>
        <dbReference type="ARBA" id="ARBA00022723"/>
    </source>
</evidence>
<dbReference type="InterPro" id="IPR039164">
    <property type="entry name" value="UBR1-like"/>
</dbReference>
<gene>
    <name evidence="13" type="ORF">J5N97_014982</name>
</gene>
<keyword evidence="14" id="KW-1185">Reference proteome</keyword>
<dbReference type="GO" id="GO:0005737">
    <property type="term" value="C:cytoplasm"/>
    <property type="evidence" value="ECO:0007669"/>
    <property type="project" value="TreeGrafter"/>
</dbReference>
<reference evidence="13" key="1">
    <citation type="submission" date="2021-03" db="EMBL/GenBank/DDBJ databases">
        <authorList>
            <person name="Li Z."/>
            <person name="Yang C."/>
        </authorList>
    </citation>
    <scope>NUCLEOTIDE SEQUENCE</scope>
    <source>
        <strain evidence="13">Dzin_1.0</strain>
        <tissue evidence="13">Leaf</tissue>
    </source>
</reference>
<keyword evidence="3 10" id="KW-0808">Transferase</keyword>
<dbReference type="InterPro" id="IPR003126">
    <property type="entry name" value="Znf_UBR"/>
</dbReference>
<dbReference type="InterPro" id="IPR055194">
    <property type="entry name" value="UBR1-like_WH"/>
</dbReference>
<dbReference type="Gene3D" id="2.10.110.30">
    <property type="match status" value="1"/>
</dbReference>
<dbReference type="GO" id="GO:0061630">
    <property type="term" value="F:ubiquitin protein ligase activity"/>
    <property type="evidence" value="ECO:0007669"/>
    <property type="project" value="UniProtKB-UniRule"/>
</dbReference>
<comment type="function">
    <text evidence="10">Ubiquitin ligase protein which is a component of the N-end rule pathway. Recognizes and binds to proteins bearing specific N-terminal residues that are destabilizing according to the N-end rule, leading to their ubiquitination and subsequent degradation.</text>
</comment>
<evidence type="ECO:0000313" key="13">
    <source>
        <dbReference type="EMBL" id="KAJ0979508.1"/>
    </source>
</evidence>
<dbReference type="FunFam" id="2.10.110.30:FF:000002">
    <property type="entry name" value="Putative e3 ubiquitin-protein ligase ubr3"/>
    <property type="match status" value="1"/>
</dbReference>
<sequence>MDVDSSPVRRRFPSPGDAILKRLAQCGVPQKYLDQSQPGVVAFVSENNSLLPVIVSCLLPRDEEISVIWRANRTESAIEKRRAKLKVLFGESLFWVQWLMFEEEPHRFLKNVALNSSGQRAVCGAVWGRNDLAYHCRTCEYDPTCAICVPCFQNGDHRDHDYSIIYTSGGCCDCGDVTAWKREGFCSRHKGSEQIQPLPNELVRSIGPVLDVLFLLWKDKSLSVESCRPPLRDDAPANVHGTHEFSLAIIEMLLNFCNSSESLLSFVAKQMFTCSGLLDVLLMGERFLDELVVKKLHEVLLKFLGEPLFKYEFAKAFTKYYQTSLRQIIKECDSMLEQYPLISTFSVQIFTVATLASHLVQEINLLDVLLGCLWDLFLSCVGEDGRLQAKKWESLCEIAILLIENTRLVLSHEEVRQYVSKERVDISRSWIRLLSLIQGMDAQKRVRGVHTEEENENLHNPFVLVYCLRQVNALIVSGAFSVFESKESKNDILLPSVFHGLEDDDRLRHAKVGRLSQESFAGKLSGRNVMDHEDKSERYNDNSLPSSGVWLIVECLKAVETWLSPGAMNRNNPFAMDVMSSSGYKVSNSRKKIFRIKKGSNSNRAYRTCLSREVMDVDQVPINHASVGSPPIQVTTQSRVVGQCDNCVSDTSKTSCKDVCMSEVLDDNSMEMDYIKESETLGLLSLANWPDIVYDVSSQEISFHIPLHHLLSALFQKAMTSCYAGMLEMSRGISSFPSCVYHHKFFGQVLGGFHPHGFSAFLMEHPLRLRVFCAQVRAGMWRKNGDAAILSSECYRSSTWLGQGLEFDLFLLQCCAALAPSDQFVKRIQDRFGLSDYTSLDLRKHNDYASTNRDTLKYEPVLVQEMLTLIIQIVKERQFCGLSTFGYLCRELIHKLATGDATHSQLLKAIPCELSKSEQLHKALDMLAIYSNPSGMKQGKYSLRELYWKELDLYHPRWNSRELQVAEERYGRFCNVSALNVQLPQWSEIFCPLITVSRIATSRATLQIIRAVLYYALFTNVSSANRAPDSVLITALHLLALALDVCEKSNQVCAENSGDNVDLSRTDDRSCIDASCYSKDLLLVLSFAYEEFDVGAVDGSVFWKNQNMLSLLVSLMRKYREGKHKRYTEIRQCDISSLIENLLKKFVQLSAACMAEIKQLEPELIYNMSEHCSNTAMKNFASDSCFEEQRAKTREHQAAILEKMRAAQSKFIASMKGSSKDDLDALESNQQASMSDDNHVQEEPKQICSFCRDPESQSPLCYLIHLQTSKLTSFIDRGPLSWEDDCKLAEAHLISEDVPSVLSGADSASTVHSIHTTGLGVDYDMEPAEVNSFLEIFIDQLHDIKEAQPPNVVYGAEMQLSLEMVEFDIYQSVKRKTCRTKSNPDAVDGNSLRSASHGTGGLGKGKSAEFSLVGGYLSSLSRGASKQHQSSMYNLLCRSNTLSNSLVPATILNGFGPRDFDGIHLSSCGHVVHQECHERYLLSLKQRSFSRLGVGGGYIVDPDMGELLCPVCRRFTNSILPVFPVSANKAQRQMVPLTVSAAPNEVSSSLNGDALHLELALNLLQSTAEVVGHGKFLKMYSGDQGRTTELALEPVVHKLCLLHYPHNYGSFTASGRLRPSLMLWDTLTFSLMSLEVAARGKLNPHSFAFNSCLESLHSELHSSDGAILSSLLCISQTSRSMNDLEVLLRFRAIQLFSGSICSGFSDDLNLSNKGLDSSILEQTDHGETFPDTQFWKRAADPILAYDPFSSLMLVLFSLPLPFLSSTEFFTTLVHLFYVVSVIQAIITCYSNCYFDVSCFGDWILNDVCKVVGKSELTQKHCFSDCMDSSVHPKDVIRRLTLPYLRRCALLWQLIQSSNLAPSCNGSHSWKGLISCTDNASVVDTTYLAIELTSVRELERLFQVCSLDVILKDELVRTLTIKWCQHVYEKFKVHKHENVYYCSPAIPFKLIQLPRLYHDLLQRYVKLQCSHCKFIPDEPALCLLCGKLCSPSWKYCCRESRCLEHAMICGAGIGVFLLVRKTTILLQRSERHALWSSPYLDAYGEEDLEMARGKALYLNEDRYKALAYLVSSHSLDHTSEILRQTTIGPFVAD</sequence>
<evidence type="ECO:0000256" key="7">
    <source>
        <dbReference type="ARBA" id="ARBA00022833"/>
    </source>
</evidence>
<dbReference type="CDD" id="cd16482">
    <property type="entry name" value="RING-H2_UBR1-like"/>
    <property type="match status" value="1"/>
</dbReference>
<dbReference type="Pfam" id="PF18995">
    <property type="entry name" value="PRT6_C"/>
    <property type="match status" value="1"/>
</dbReference>
<dbReference type="Pfam" id="PF22960">
    <property type="entry name" value="WHD_UBR1"/>
    <property type="match status" value="1"/>
</dbReference>
<dbReference type="GO" id="GO:0071596">
    <property type="term" value="P:ubiquitin-dependent protein catabolic process via the N-end rule pathway"/>
    <property type="evidence" value="ECO:0007669"/>
    <property type="project" value="UniProtKB-UniRule"/>
</dbReference>
<evidence type="ECO:0000256" key="8">
    <source>
        <dbReference type="ARBA" id="ARBA00046341"/>
    </source>
</evidence>
<comment type="catalytic activity">
    <reaction evidence="1 10">
        <text>S-ubiquitinyl-[E2 ubiquitin-conjugating enzyme]-L-cysteine + [acceptor protein]-L-lysine = [E2 ubiquitin-conjugating enzyme]-L-cysteine + N(6)-ubiquitinyl-[acceptor protein]-L-lysine.</text>
        <dbReference type="EC" id="2.3.2.27"/>
    </reaction>
</comment>
<feature type="domain" description="UBR-type" evidence="12">
    <location>
        <begin position="121"/>
        <end position="191"/>
    </location>
</feature>
<comment type="caution">
    <text evidence="13">The sequence shown here is derived from an EMBL/GenBank/DDBJ whole genome shotgun (WGS) entry which is preliminary data.</text>
</comment>
<dbReference type="Pfam" id="PF02207">
    <property type="entry name" value="zf-UBR"/>
    <property type="match status" value="1"/>
</dbReference>
<keyword evidence="4 10" id="KW-0479">Metal-binding</keyword>
<dbReference type="EC" id="2.3.2.27" evidence="10"/>
<evidence type="ECO:0000256" key="11">
    <source>
        <dbReference type="SAM" id="MobiDB-lite"/>
    </source>
</evidence>
<dbReference type="OrthoDB" id="26387at2759"/>
<dbReference type="InterPro" id="IPR044046">
    <property type="entry name" value="E3_ligase_UBR-like_C"/>
</dbReference>
<comment type="similarity">
    <text evidence="8 10">Belongs to the E3 ubiquitin-protein ligase UBR1-like family.</text>
</comment>
<keyword evidence="5 10" id="KW-0863">Zinc-finger</keyword>
<protein>
    <recommendedName>
        <fullName evidence="10">E3 ubiquitin-protein ligase</fullName>
        <ecNumber evidence="10">2.3.2.27</ecNumber>
    </recommendedName>
</protein>
<evidence type="ECO:0000259" key="12">
    <source>
        <dbReference type="PROSITE" id="PS51157"/>
    </source>
</evidence>
<name>A0A9D5CW72_9LILI</name>
<comment type="pathway">
    <text evidence="2 10">Protein modification; protein ubiquitination.</text>
</comment>
<dbReference type="CDD" id="cd19673">
    <property type="entry name" value="UBR-box_UBR3"/>
    <property type="match status" value="1"/>
</dbReference>
<dbReference type="PANTHER" id="PTHR21497">
    <property type="entry name" value="UBIQUITIN LIGASE E3 ALPHA-RELATED"/>
    <property type="match status" value="1"/>
</dbReference>
<dbReference type="PANTHER" id="PTHR21497:SF53">
    <property type="entry name" value="E3 UBIQUITIN-PROTEIN LIGASE PRT6"/>
    <property type="match status" value="1"/>
</dbReference>
<feature type="zinc finger region" description="UBR-type" evidence="9">
    <location>
        <begin position="121"/>
        <end position="191"/>
    </location>
</feature>
<dbReference type="GO" id="GO:0000151">
    <property type="term" value="C:ubiquitin ligase complex"/>
    <property type="evidence" value="ECO:0007669"/>
    <property type="project" value="TreeGrafter"/>
</dbReference>
<organism evidence="13 14">
    <name type="scientific">Dioscorea zingiberensis</name>
    <dbReference type="NCBI Taxonomy" id="325984"/>
    <lineage>
        <taxon>Eukaryota</taxon>
        <taxon>Viridiplantae</taxon>
        <taxon>Streptophyta</taxon>
        <taxon>Embryophyta</taxon>
        <taxon>Tracheophyta</taxon>
        <taxon>Spermatophyta</taxon>
        <taxon>Magnoliopsida</taxon>
        <taxon>Liliopsida</taxon>
        <taxon>Dioscoreales</taxon>
        <taxon>Dioscoreaceae</taxon>
        <taxon>Dioscorea</taxon>
    </lineage>
</organism>
<keyword evidence="7 10" id="KW-0862">Zinc</keyword>
<dbReference type="Proteomes" id="UP001085076">
    <property type="component" value="Miscellaneous, Linkage group lg03"/>
</dbReference>
<dbReference type="GO" id="GO:0016567">
    <property type="term" value="P:protein ubiquitination"/>
    <property type="evidence" value="ECO:0007669"/>
    <property type="project" value="UniProtKB-UniRule"/>
</dbReference>
<evidence type="ECO:0000256" key="1">
    <source>
        <dbReference type="ARBA" id="ARBA00000900"/>
    </source>
</evidence>
<feature type="region of interest" description="Disordered" evidence="11">
    <location>
        <begin position="1380"/>
        <end position="1405"/>
    </location>
</feature>
<dbReference type="GO" id="GO:0008270">
    <property type="term" value="F:zinc ion binding"/>
    <property type="evidence" value="ECO:0007669"/>
    <property type="project" value="UniProtKB-UniRule"/>
</dbReference>
<evidence type="ECO:0000256" key="9">
    <source>
        <dbReference type="PROSITE-ProRule" id="PRU00508"/>
    </source>
</evidence>
<proteinExistence type="inferred from homology"/>
<reference evidence="13" key="2">
    <citation type="journal article" date="2022" name="Hortic Res">
        <title>The genome of Dioscorea zingiberensis sheds light on the biosynthesis, origin and evolution of the medicinally important diosgenin saponins.</title>
        <authorList>
            <person name="Li Y."/>
            <person name="Tan C."/>
            <person name="Li Z."/>
            <person name="Guo J."/>
            <person name="Li S."/>
            <person name="Chen X."/>
            <person name="Wang C."/>
            <person name="Dai X."/>
            <person name="Yang H."/>
            <person name="Song W."/>
            <person name="Hou L."/>
            <person name="Xu J."/>
            <person name="Tong Z."/>
            <person name="Xu A."/>
            <person name="Yuan X."/>
            <person name="Wang W."/>
            <person name="Yang Q."/>
            <person name="Chen L."/>
            <person name="Sun Z."/>
            <person name="Wang K."/>
            <person name="Pan B."/>
            <person name="Chen J."/>
            <person name="Bao Y."/>
            <person name="Liu F."/>
            <person name="Qi X."/>
            <person name="Gang D.R."/>
            <person name="Wen J."/>
            <person name="Li J."/>
        </authorList>
    </citation>
    <scope>NUCLEOTIDE SEQUENCE</scope>
    <source>
        <strain evidence="13">Dzin_1.0</strain>
    </source>
</reference>